<dbReference type="GeneTree" id="ENSGT00940000156988"/>
<feature type="domain" description="Terminal uridylyltransferase 4/7 nucleotidyltransferase" evidence="3">
    <location>
        <begin position="153"/>
        <end position="290"/>
    </location>
</feature>
<evidence type="ECO:0000256" key="1">
    <source>
        <dbReference type="ARBA" id="ARBA00012388"/>
    </source>
</evidence>
<evidence type="ECO:0000313" key="4">
    <source>
        <dbReference type="Ensembl" id="ENSSMRP00000023545.1"/>
    </source>
</evidence>
<keyword evidence="5" id="KW-1185">Reference proteome</keyword>
<dbReference type="GO" id="GO:1990817">
    <property type="term" value="F:poly(A) RNA polymerase activity"/>
    <property type="evidence" value="ECO:0007669"/>
    <property type="project" value="UniProtKB-EC"/>
</dbReference>
<reference evidence="4" key="1">
    <citation type="submission" date="2025-08" db="UniProtKB">
        <authorList>
            <consortium name="Ensembl"/>
        </authorList>
    </citation>
    <scope>IDENTIFICATION</scope>
</reference>
<dbReference type="Gene3D" id="3.30.460.10">
    <property type="entry name" value="Beta Polymerase, domain 2"/>
    <property type="match status" value="1"/>
</dbReference>
<reference evidence="4" key="2">
    <citation type="submission" date="2025-09" db="UniProtKB">
        <authorList>
            <consortium name="Ensembl"/>
        </authorList>
    </citation>
    <scope>IDENTIFICATION</scope>
</reference>
<feature type="region of interest" description="Disordered" evidence="2">
    <location>
        <begin position="397"/>
        <end position="468"/>
    </location>
</feature>
<dbReference type="InterPro" id="IPR043519">
    <property type="entry name" value="NT_sf"/>
</dbReference>
<feature type="compositionally biased region" description="Acidic residues" evidence="2">
    <location>
        <begin position="46"/>
        <end position="55"/>
    </location>
</feature>
<dbReference type="Gene3D" id="1.10.1410.10">
    <property type="match status" value="1"/>
</dbReference>
<feature type="compositionally biased region" description="Basic and acidic residues" evidence="2">
    <location>
        <begin position="437"/>
        <end position="446"/>
    </location>
</feature>
<sequence>MDENLPAFHISENELDTDDAQRGNLVVEHPSEDDSSKINTGGSGDLDPEAVEDTTGDSCEIKTCDSAKKTDSEAGYLENAAVTDESTLMAEQQLGLKQAEERLERDYIIRLEKRSPEYANCQYLCKLCLVHIENIQGAHKHIKEKRHKKNIMEKQEENELRALPPPSPAQITALSFTLMEAATEQGISDNDFKIRQEIVYDMEKIIQKPLPECSLRMYGSCLTRFAFKTSDVNIDIKFPSTMTHPDVLIQVLDILKNSTSYSDVESDFHAKVPVVFCKDVKSGLTCKVSAGNDVACLTTDLLAALGKLEPVLVPLVLAFRYWARLCHIDCQAEGGIPSYSFALMVIFFLQQREPRILPSYIGNWIEGFDSKKADDYQLKGIEDEKFVVWEYKPSNNGAGKNTGGMEGRAKGEQNRSGNKNAEAFQTDTQGNPKVKNGKLEAPDAREIPGVAYKDTTEKIKKDFPPVPS</sequence>
<dbReference type="CDD" id="cd05402">
    <property type="entry name" value="NT_PAP_TUTase"/>
    <property type="match status" value="1"/>
</dbReference>
<dbReference type="AlphaFoldDB" id="A0A8D0DYK0"/>
<dbReference type="SUPFAM" id="SSF81301">
    <property type="entry name" value="Nucleotidyltransferase"/>
    <property type="match status" value="1"/>
</dbReference>
<evidence type="ECO:0000313" key="5">
    <source>
        <dbReference type="Proteomes" id="UP000694421"/>
    </source>
</evidence>
<feature type="compositionally biased region" description="Basic and acidic residues" evidence="2">
    <location>
        <begin position="454"/>
        <end position="468"/>
    </location>
</feature>
<dbReference type="PANTHER" id="PTHR12271:SF40">
    <property type="entry name" value="POLY(A) RNA POLYMERASE GLD2"/>
    <property type="match status" value="1"/>
</dbReference>
<dbReference type="EC" id="2.7.7.19" evidence="1"/>
<evidence type="ECO:0000259" key="3">
    <source>
        <dbReference type="Pfam" id="PF19088"/>
    </source>
</evidence>
<accession>A0A8D0DYK0</accession>
<dbReference type="Pfam" id="PF19088">
    <property type="entry name" value="TUTase"/>
    <property type="match status" value="1"/>
</dbReference>
<protein>
    <recommendedName>
        <fullName evidence="1">polynucleotide adenylyltransferase</fullName>
        <ecNumber evidence="1">2.7.7.19</ecNumber>
    </recommendedName>
</protein>
<feature type="region of interest" description="Disordered" evidence="2">
    <location>
        <begin position="1"/>
        <end position="56"/>
    </location>
</feature>
<dbReference type="InterPro" id="IPR045100">
    <property type="entry name" value="TUT4/7_NTP_transf"/>
</dbReference>
<feature type="compositionally biased region" description="Polar residues" evidence="2">
    <location>
        <begin position="414"/>
        <end position="431"/>
    </location>
</feature>
<dbReference type="SUPFAM" id="SSF81631">
    <property type="entry name" value="PAP/OAS1 substrate-binding domain"/>
    <property type="match status" value="1"/>
</dbReference>
<organism evidence="4 5">
    <name type="scientific">Salvator merianae</name>
    <name type="common">Argentine black and white tegu</name>
    <name type="synonym">Tupinambis merianae</name>
    <dbReference type="NCBI Taxonomy" id="96440"/>
    <lineage>
        <taxon>Eukaryota</taxon>
        <taxon>Metazoa</taxon>
        <taxon>Chordata</taxon>
        <taxon>Craniata</taxon>
        <taxon>Vertebrata</taxon>
        <taxon>Euteleostomi</taxon>
        <taxon>Lepidosauria</taxon>
        <taxon>Squamata</taxon>
        <taxon>Bifurcata</taxon>
        <taxon>Unidentata</taxon>
        <taxon>Episquamata</taxon>
        <taxon>Laterata</taxon>
        <taxon>Teiioidea</taxon>
        <taxon>Teiidae</taxon>
        <taxon>Salvator</taxon>
    </lineage>
</organism>
<evidence type="ECO:0000256" key="2">
    <source>
        <dbReference type="SAM" id="MobiDB-lite"/>
    </source>
</evidence>
<dbReference type="Proteomes" id="UP000694421">
    <property type="component" value="Unplaced"/>
</dbReference>
<dbReference type="Ensembl" id="ENSSMRT00000027575.1">
    <property type="protein sequence ID" value="ENSSMRP00000023545.1"/>
    <property type="gene ID" value="ENSSMRG00000017471.1"/>
</dbReference>
<dbReference type="PANTHER" id="PTHR12271">
    <property type="entry name" value="POLY A POLYMERASE CID PAP -RELATED"/>
    <property type="match status" value="1"/>
</dbReference>
<name>A0A8D0DYK0_SALMN</name>
<dbReference type="GO" id="GO:0031123">
    <property type="term" value="P:RNA 3'-end processing"/>
    <property type="evidence" value="ECO:0007669"/>
    <property type="project" value="TreeGrafter"/>
</dbReference>
<proteinExistence type="predicted"/>